<feature type="binding site" evidence="4">
    <location>
        <position position="219"/>
    </location>
    <ligand>
        <name>substrate</name>
    </ligand>
</feature>
<feature type="binding site" evidence="4">
    <location>
        <begin position="73"/>
        <end position="77"/>
    </location>
    <ligand>
        <name>NADP(+)</name>
        <dbReference type="ChEBI" id="CHEBI:58349"/>
    </ligand>
</feature>
<evidence type="ECO:0000313" key="6">
    <source>
        <dbReference type="EMBL" id="CBA28826.1"/>
    </source>
</evidence>
<feature type="binding site" evidence="4">
    <location>
        <position position="141"/>
    </location>
    <ligand>
        <name>NADP(+)</name>
        <dbReference type="ChEBI" id="CHEBI:58349"/>
    </ligand>
</feature>
<feature type="binding site" evidence="4">
    <location>
        <position position="175"/>
    </location>
    <ligand>
        <name>NADP(+)</name>
        <dbReference type="ChEBI" id="CHEBI:58349"/>
    </ligand>
</feature>
<keyword evidence="2 4" id="KW-0413">Isomerase</keyword>
<feature type="binding site" evidence="4">
    <location>
        <begin position="9"/>
        <end position="10"/>
    </location>
    <ligand>
        <name>NADP(+)</name>
        <dbReference type="ChEBI" id="CHEBI:58349"/>
    </ligand>
</feature>
<evidence type="ECO:0000256" key="3">
    <source>
        <dbReference type="ARBA" id="ARBA00023277"/>
    </source>
</evidence>
<dbReference type="EMBL" id="FN543104">
    <property type="protein sequence ID" value="CBA28826.1"/>
    <property type="molecule type" value="Genomic_DNA"/>
</dbReference>
<keyword evidence="3 4" id="KW-0119">Carbohydrate metabolism</keyword>
<dbReference type="EC" id="5.1.3.20" evidence="4"/>
<feature type="active site" description="Proton acceptor" evidence="4">
    <location>
        <position position="137"/>
    </location>
</feature>
<evidence type="ECO:0000259" key="5">
    <source>
        <dbReference type="Pfam" id="PF01370"/>
    </source>
</evidence>
<dbReference type="InterPro" id="IPR036291">
    <property type="entry name" value="NAD(P)-bd_dom_sf"/>
</dbReference>
<accession>C9Y9V7</accession>
<comment type="caution">
    <text evidence="4">Lacks conserved residue(s) required for the propagation of feature annotation.</text>
</comment>
<dbReference type="GO" id="GO:0050661">
    <property type="term" value="F:NADP binding"/>
    <property type="evidence" value="ECO:0007669"/>
    <property type="project" value="InterPro"/>
</dbReference>
<feature type="binding site" evidence="4">
    <location>
        <position position="185"/>
    </location>
    <ligand>
        <name>substrate</name>
    </ligand>
</feature>
<dbReference type="SUPFAM" id="SSF51735">
    <property type="entry name" value="NAD(P)-binding Rossmann-fold domains"/>
    <property type="match status" value="1"/>
</dbReference>
<reference evidence="6" key="1">
    <citation type="journal article" date="2010" name="Nature">
        <title>The dynamic genome of Hydra.</title>
        <authorList>
            <person name="Chapman J.A."/>
            <person name="Kirkness E.F."/>
            <person name="Simakov O."/>
            <person name="Hampson S.E."/>
            <person name="Mitros T."/>
            <person name="Weinmaier T."/>
            <person name="Rattei T."/>
            <person name="Balasubramanian P.G."/>
            <person name="Borman J."/>
            <person name="Busam D."/>
            <person name="Disbennett K."/>
            <person name="Pfannkoch C."/>
            <person name="Sumin N."/>
            <person name="Sutton G."/>
            <person name="Viswanathan L."/>
            <person name="Walenz B."/>
            <person name="Goodstein D.M."/>
            <person name="Hellsten U."/>
            <person name="Kawashima T."/>
            <person name="Prochnik S.E."/>
            <person name="Putnam N.H."/>
            <person name="Shu S."/>
            <person name="Blumberg B."/>
            <person name="Dana C.E."/>
            <person name="Gee L."/>
            <person name="Kibler D.F."/>
            <person name="Law L."/>
            <person name="Lindgens D."/>
            <person name="Martinez D.E."/>
            <person name="Peng J."/>
            <person name="Wigge P.A."/>
            <person name="Bertulat B."/>
            <person name="Guder C."/>
            <person name="Nakamura Y."/>
            <person name="Ozbek S."/>
            <person name="Watanabe H."/>
            <person name="Khalturin K."/>
            <person name="Hemmrich G."/>
            <person name="Franke A."/>
            <person name="Augustin R."/>
            <person name="Fraune S."/>
            <person name="Hayakawa E."/>
            <person name="Hayakawa S."/>
            <person name="Hirose M."/>
            <person name="Hwang J."/>
            <person name="Ikeo K."/>
            <person name="Nishimiya-Fujisawa C."/>
            <person name="Ogura A."/>
            <person name="Takahashi T."/>
            <person name="Steinmetz P.R."/>
            <person name="Zhang X."/>
            <person name="Aufschnaiter R."/>
            <person name="Eder M.K."/>
            <person name="Gorny A.K."/>
            <person name="Salvenmoser W."/>
            <person name="Heimberg A.M."/>
            <person name="Wheeler B.M."/>
            <person name="Peterson K.J."/>
            <person name="Boettger A."/>
            <person name="Tischler P."/>
            <person name="Wolf A."/>
            <person name="Gojobori T."/>
            <person name="Remington K.A."/>
            <person name="Strausberg R.L."/>
            <person name="Venter J."/>
            <person name="Technau U."/>
            <person name="Hobmayer B."/>
            <person name="Bosch T.C."/>
            <person name="Holstein T.W."/>
            <person name="Fujisawa T."/>
            <person name="Bode H.R."/>
            <person name="David C.N."/>
            <person name="Rokhsar D.S."/>
            <person name="Steele R.E."/>
        </authorList>
    </citation>
    <scope>NUCLEOTIDE SEQUENCE</scope>
</reference>
<dbReference type="PANTHER" id="PTHR43103">
    <property type="entry name" value="NUCLEOSIDE-DIPHOSPHATE-SUGAR EPIMERASE"/>
    <property type="match status" value="1"/>
</dbReference>
<feature type="domain" description="NAD-dependent epimerase/dehydratase" evidence="5">
    <location>
        <begin position="1"/>
        <end position="247"/>
    </location>
</feature>
<comment type="function">
    <text evidence="4">Catalyzes the interconversion between ADP-D-glycero-beta-D-manno-heptose and ADP-L-glycero-beta-D-manno-heptose via an epimerization at carbon 6 of the heptose.</text>
</comment>
<dbReference type="Pfam" id="PF01370">
    <property type="entry name" value="Epimerase"/>
    <property type="match status" value="1"/>
</dbReference>
<feature type="binding site" evidence="4">
    <location>
        <position position="37"/>
    </location>
    <ligand>
        <name>NADP(+)</name>
        <dbReference type="ChEBI" id="CHEBI:58349"/>
    </ligand>
</feature>
<evidence type="ECO:0000256" key="1">
    <source>
        <dbReference type="ARBA" id="ARBA00022857"/>
    </source>
</evidence>
<feature type="binding site" evidence="4">
    <location>
        <position position="183"/>
    </location>
    <ligand>
        <name>NADP(+)</name>
        <dbReference type="ChEBI" id="CHEBI:58349"/>
    </ligand>
</feature>
<organism evidence="6">
    <name type="scientific">Curvibacter symbiont subsp. Hydra magnipapillata</name>
    <dbReference type="NCBI Taxonomy" id="667019"/>
    <lineage>
        <taxon>Bacteria</taxon>
        <taxon>Pseudomonadati</taxon>
        <taxon>Pseudomonadota</taxon>
        <taxon>Betaproteobacteria</taxon>
        <taxon>Burkholderiales</taxon>
        <taxon>Comamonadaceae</taxon>
        <taxon>Curvibacter</taxon>
    </lineage>
</organism>
<comment type="pathway">
    <text evidence="4">Nucleotide-sugar biosynthesis; ADP-L-glycero-beta-D-manno-heptose biosynthesis; ADP-L-glycero-beta-D-manno-heptose from D-glycero-beta-D-manno-heptose 7-phosphate: step 4/4.</text>
</comment>
<comment type="catalytic activity">
    <reaction evidence="4">
        <text>ADP-D-glycero-beta-D-manno-heptose = ADP-L-glycero-beta-D-manno-heptose</text>
        <dbReference type="Rhea" id="RHEA:17577"/>
        <dbReference type="ChEBI" id="CHEBI:59967"/>
        <dbReference type="ChEBI" id="CHEBI:61506"/>
        <dbReference type="EC" id="5.1.3.20"/>
    </reaction>
</comment>
<dbReference type="GO" id="GO:0005975">
    <property type="term" value="P:carbohydrate metabolic process"/>
    <property type="evidence" value="ECO:0007669"/>
    <property type="project" value="UniProtKB-UniRule"/>
</dbReference>
<keyword evidence="1 4" id="KW-0521">NADP</keyword>
<evidence type="ECO:0000256" key="2">
    <source>
        <dbReference type="ARBA" id="ARBA00023235"/>
    </source>
</evidence>
<protein>
    <recommendedName>
        <fullName evidence="4">ADP-L-glycero-D-manno-heptose-6-epimerase</fullName>
        <ecNumber evidence="4">5.1.3.20</ecNumber>
    </recommendedName>
    <alternativeName>
        <fullName evidence="4">ADP-L-glycero-beta-D-manno-heptose-6-epimerase</fullName>
        <shortName evidence="4">ADP-glyceromanno-heptose 6-epimerase</shortName>
        <shortName evidence="4">ADP-hep 6-epimerase</shortName>
        <shortName evidence="4">AGME</shortName>
    </alternativeName>
</protein>
<evidence type="ECO:0000256" key="4">
    <source>
        <dbReference type="HAMAP-Rule" id="MF_01601"/>
    </source>
</evidence>
<dbReference type="AlphaFoldDB" id="C9Y9V7"/>
<dbReference type="GO" id="GO:0097171">
    <property type="term" value="P:ADP-L-glycero-beta-D-manno-heptose biosynthetic process"/>
    <property type="evidence" value="ECO:0007669"/>
    <property type="project" value="UniProtKB-UniPathway"/>
</dbReference>
<feature type="binding site" evidence="4">
    <location>
        <position position="90"/>
    </location>
    <ligand>
        <name>NADP(+)</name>
        <dbReference type="ChEBI" id="CHEBI:58349"/>
    </ligand>
</feature>
<dbReference type="GO" id="GO:0008712">
    <property type="term" value="F:ADP-glyceromanno-heptose 6-epimerase activity"/>
    <property type="evidence" value="ECO:0007669"/>
    <property type="project" value="UniProtKB-UniRule"/>
</dbReference>
<name>C9Y9V7_CURXX</name>
<dbReference type="PANTHER" id="PTHR43103:SF3">
    <property type="entry name" value="ADP-L-GLYCERO-D-MANNO-HEPTOSE-6-EPIMERASE"/>
    <property type="match status" value="1"/>
</dbReference>
<dbReference type="UniPathway" id="UPA00356">
    <property type="reaction ID" value="UER00440"/>
</dbReference>
<dbReference type="CDD" id="cd05248">
    <property type="entry name" value="ADP_GME_SDR_e"/>
    <property type="match status" value="1"/>
</dbReference>
<dbReference type="HAMAP" id="MF_01601">
    <property type="entry name" value="Heptose_epimerase"/>
    <property type="match status" value="1"/>
</dbReference>
<dbReference type="InterPro" id="IPR001509">
    <property type="entry name" value="Epimerase_deHydtase"/>
</dbReference>
<comment type="domain">
    <text evidence="4">Contains a large N-terminal NADP-binding domain, and a smaller C-terminal substrate-binding domain.</text>
</comment>
<gene>
    <name evidence="4 6" type="primary">hldD</name>
    <name evidence="6" type="ORF">Csp_A09080</name>
</gene>
<dbReference type="Gene3D" id="3.90.25.10">
    <property type="entry name" value="UDP-galactose 4-epimerase, domain 1"/>
    <property type="match status" value="1"/>
</dbReference>
<comment type="subunit">
    <text evidence="4">Homopentamer.</text>
</comment>
<sequence>MVVTGAAGFIGSNIIAGLNARGMTDIIAVDDLKQGDKFRNLVDLKIADYVDMDTFYDEFAGGHYGQVEAVFHEGACSDTMEQDGKYMMANNYTLSWHLFQACQKRGARLLYASSAATYGGSDTFREDPAFEGPLNVYGYSKLLFDQRMRRECGVNFERTKAGRTHQVVGFRYFNVYGPREQHKGRMASVAFHQFNQFNAEGKVKLFGEYGGYPQGGQMRDFVFIDDVVAVNLWFFDNPAQSGIFNLGSGRAQPFNDVASSVVNAMRRLCGESALPLDDIAQQGLVEYVPFPDALRGKYQCYTQADLSALRATGCDHQFADVQTGVSRYVDWLASRKA</sequence>
<dbReference type="InterPro" id="IPR011912">
    <property type="entry name" value="Heptose_epim"/>
</dbReference>
<feature type="binding site" evidence="4">
    <location>
        <begin position="206"/>
        <end position="209"/>
    </location>
    <ligand>
        <name>substrate</name>
    </ligand>
</feature>
<comment type="similarity">
    <text evidence="4">Belongs to the NAD(P)-dependent epimerase/dehydratase family. HldD subfamily.</text>
</comment>
<feature type="binding site" evidence="4">
    <location>
        <position position="298"/>
    </location>
    <ligand>
        <name>substrate</name>
    </ligand>
</feature>
<feature type="binding site" evidence="4">
    <location>
        <position position="174"/>
    </location>
    <ligand>
        <name>substrate</name>
    </ligand>
</feature>
<proteinExistence type="inferred from homology"/>
<feature type="binding site" evidence="4">
    <location>
        <begin position="30"/>
        <end position="31"/>
    </location>
    <ligand>
        <name>NADP(+)</name>
        <dbReference type="ChEBI" id="CHEBI:58349"/>
    </ligand>
</feature>
<comment type="cofactor">
    <cofactor evidence="4">
        <name>NADP(+)</name>
        <dbReference type="ChEBI" id="CHEBI:58349"/>
    </cofactor>
    <text evidence="4">Binds 1 NADP(+) per subunit.</text>
</comment>
<dbReference type="Gene3D" id="3.40.50.720">
    <property type="entry name" value="NAD(P)-binding Rossmann-like Domain"/>
    <property type="match status" value="1"/>
</dbReference>
<dbReference type="NCBIfam" id="TIGR02197">
    <property type="entry name" value="heptose_epim"/>
    <property type="match status" value="1"/>
</dbReference>
<feature type="active site" description="Proton acceptor" evidence="4">
    <location>
        <position position="183"/>
    </location>
</feature>
<feature type="binding site" evidence="4">
    <location>
        <position position="192"/>
    </location>
    <ligand>
        <name>substrate</name>
    </ligand>
</feature>